<feature type="compositionally biased region" description="Basic and acidic residues" evidence="1">
    <location>
        <begin position="16"/>
        <end position="26"/>
    </location>
</feature>
<name>A0ABZ2WMG4_9HYPO</name>
<reference evidence="2 3" key="1">
    <citation type="submission" date="2024-04" db="EMBL/GenBank/DDBJ databases">
        <title>Complete genome sequence of Fusarium acuminatum.</title>
        <authorList>
            <person name="Lan B."/>
        </authorList>
    </citation>
    <scope>NUCLEOTIDE SEQUENCE [LARGE SCALE GENOMIC DNA]</scope>
    <source>
        <strain evidence="2">1A</strain>
    </source>
</reference>
<feature type="region of interest" description="Disordered" evidence="1">
    <location>
        <begin position="292"/>
        <end position="327"/>
    </location>
</feature>
<keyword evidence="3" id="KW-1185">Reference proteome</keyword>
<feature type="compositionally biased region" description="Polar residues" evidence="1">
    <location>
        <begin position="158"/>
        <end position="173"/>
    </location>
</feature>
<feature type="compositionally biased region" description="Polar residues" evidence="1">
    <location>
        <begin position="54"/>
        <end position="80"/>
    </location>
</feature>
<feature type="compositionally biased region" description="Polar residues" evidence="1">
    <location>
        <begin position="27"/>
        <end position="37"/>
    </location>
</feature>
<protein>
    <submittedName>
        <fullName evidence="2">Uncharacterized protein</fullName>
    </submittedName>
</protein>
<gene>
    <name evidence="2" type="ORF">QYS62_002554</name>
</gene>
<dbReference type="Proteomes" id="UP001489902">
    <property type="component" value="Chromosome 1"/>
</dbReference>
<evidence type="ECO:0000256" key="1">
    <source>
        <dbReference type="SAM" id="MobiDB-lite"/>
    </source>
</evidence>
<proteinExistence type="predicted"/>
<feature type="region of interest" description="Disordered" evidence="1">
    <location>
        <begin position="143"/>
        <end position="180"/>
    </location>
</feature>
<dbReference type="EMBL" id="CP151260">
    <property type="protein sequence ID" value="WZH41600.1"/>
    <property type="molecule type" value="Genomic_DNA"/>
</dbReference>
<accession>A0ABZ2WMG4</accession>
<evidence type="ECO:0000313" key="3">
    <source>
        <dbReference type="Proteomes" id="UP001489902"/>
    </source>
</evidence>
<organism evidence="2 3">
    <name type="scientific">Fusarium acuminatum</name>
    <dbReference type="NCBI Taxonomy" id="5515"/>
    <lineage>
        <taxon>Eukaryota</taxon>
        <taxon>Fungi</taxon>
        <taxon>Dikarya</taxon>
        <taxon>Ascomycota</taxon>
        <taxon>Pezizomycotina</taxon>
        <taxon>Sordariomycetes</taxon>
        <taxon>Hypocreomycetidae</taxon>
        <taxon>Hypocreales</taxon>
        <taxon>Nectriaceae</taxon>
        <taxon>Fusarium</taxon>
        <taxon>Fusarium tricinctum species complex</taxon>
    </lineage>
</organism>
<evidence type="ECO:0000313" key="2">
    <source>
        <dbReference type="EMBL" id="WZH41600.1"/>
    </source>
</evidence>
<feature type="region of interest" description="Disordered" evidence="1">
    <location>
        <begin position="1"/>
        <end position="84"/>
    </location>
</feature>
<sequence>MNPNFSLPMRPHPRTRSTEDARDSHDSQTASNPQQSELKVRKRASTFRQKLENLENQDGSLSRYKPSSTGEAADAQQSKPKTARQEAFLQDGTLIPIVAHDHLREKAQLHDSSDDRTVKPSTSGVIAKQASLLEMVRENLRHVRSQTPSPELKHEGVRNTSSSYPEQGMRSPNTPSPDLDVRIAKIDLGDLTRYSRTYDRLSALRSSSSSSGAGRIMSQGSTHRALTDAAAAFGQLHRFPTPSYHRFEIVSSSEDLTAHALAPQNSIASQTSLKDTIECIEAHELARVKAQAQLGDQTEESHPGSPRPSIKPPKVAGPPKRKASSISLRGLTAGVKRSRVELEKLAYNVCYTSCYKLRQVRESIKRQRKEQKKQYSAWKALRRQLKPGDAIKGKHEKGFASFSIDKSRHGNKSWWKAGVERYRAPKWMQFEK</sequence>